<protein>
    <recommendedName>
        <fullName evidence="3">Lipase domain-containing protein</fullName>
    </recommendedName>
</protein>
<reference evidence="1 2" key="1">
    <citation type="submission" date="2018-11" db="EMBL/GenBank/DDBJ databases">
        <authorList>
            <consortium name="Pathogen Informatics"/>
        </authorList>
    </citation>
    <scope>NUCLEOTIDE SEQUENCE [LARGE SCALE GENOMIC DNA]</scope>
</reference>
<dbReference type="SUPFAM" id="SSF53474">
    <property type="entry name" value="alpha/beta-Hydrolases"/>
    <property type="match status" value="1"/>
</dbReference>
<accession>A0A3P7JVS7</accession>
<dbReference type="EMBL" id="UYYB01120546">
    <property type="protein sequence ID" value="VDM83004.1"/>
    <property type="molecule type" value="Genomic_DNA"/>
</dbReference>
<name>A0A3P7JVS7_STRVU</name>
<dbReference type="AlphaFoldDB" id="A0A3P7JVS7"/>
<organism evidence="1 2">
    <name type="scientific">Strongylus vulgaris</name>
    <name type="common">Blood worm</name>
    <dbReference type="NCBI Taxonomy" id="40348"/>
    <lineage>
        <taxon>Eukaryota</taxon>
        <taxon>Metazoa</taxon>
        <taxon>Ecdysozoa</taxon>
        <taxon>Nematoda</taxon>
        <taxon>Chromadorea</taxon>
        <taxon>Rhabditida</taxon>
        <taxon>Rhabditina</taxon>
        <taxon>Rhabditomorpha</taxon>
        <taxon>Strongyloidea</taxon>
        <taxon>Strongylidae</taxon>
        <taxon>Strongylus</taxon>
    </lineage>
</organism>
<dbReference type="PANTHER" id="PTHR11005">
    <property type="entry name" value="LYSOSOMAL ACID LIPASE-RELATED"/>
    <property type="match status" value="1"/>
</dbReference>
<proteinExistence type="predicted"/>
<dbReference type="InterPro" id="IPR029058">
    <property type="entry name" value="AB_hydrolase_fold"/>
</dbReference>
<sequence length="61" mass="7202">MYSHDNVVRSRKFEKFDYGESGNFAEYGTKSPPTYDLRNVQTPTFLYWSKDDILADTDDIR</sequence>
<evidence type="ECO:0000313" key="2">
    <source>
        <dbReference type="Proteomes" id="UP000270094"/>
    </source>
</evidence>
<dbReference type="Proteomes" id="UP000270094">
    <property type="component" value="Unassembled WGS sequence"/>
</dbReference>
<keyword evidence="2" id="KW-1185">Reference proteome</keyword>
<evidence type="ECO:0008006" key="3">
    <source>
        <dbReference type="Google" id="ProtNLM"/>
    </source>
</evidence>
<evidence type="ECO:0000313" key="1">
    <source>
        <dbReference type="EMBL" id="VDM83004.1"/>
    </source>
</evidence>
<dbReference type="OrthoDB" id="9974421at2759"/>
<gene>
    <name evidence="1" type="ORF">SVUK_LOCUS18002</name>
</gene>
<dbReference type="Gene3D" id="3.40.50.1820">
    <property type="entry name" value="alpha/beta hydrolase"/>
    <property type="match status" value="1"/>
</dbReference>